<evidence type="ECO:0000313" key="2">
    <source>
        <dbReference type="Proteomes" id="UP000194236"/>
    </source>
</evidence>
<name>A0A1Y3AL20_EURMA</name>
<protein>
    <submittedName>
        <fullName evidence="1">Uncharacterized protein</fullName>
    </submittedName>
</protein>
<keyword evidence="2" id="KW-1185">Reference proteome</keyword>
<feature type="non-terminal residue" evidence="1">
    <location>
        <position position="74"/>
    </location>
</feature>
<organism evidence="1 2">
    <name type="scientific">Euroglyphus maynei</name>
    <name type="common">Mayne's house dust mite</name>
    <dbReference type="NCBI Taxonomy" id="6958"/>
    <lineage>
        <taxon>Eukaryota</taxon>
        <taxon>Metazoa</taxon>
        <taxon>Ecdysozoa</taxon>
        <taxon>Arthropoda</taxon>
        <taxon>Chelicerata</taxon>
        <taxon>Arachnida</taxon>
        <taxon>Acari</taxon>
        <taxon>Acariformes</taxon>
        <taxon>Sarcoptiformes</taxon>
        <taxon>Astigmata</taxon>
        <taxon>Psoroptidia</taxon>
        <taxon>Analgoidea</taxon>
        <taxon>Pyroglyphidae</taxon>
        <taxon>Pyroglyphinae</taxon>
        <taxon>Euroglyphus</taxon>
    </lineage>
</organism>
<proteinExistence type="predicted"/>
<dbReference type="Proteomes" id="UP000194236">
    <property type="component" value="Unassembled WGS sequence"/>
</dbReference>
<accession>A0A1Y3AL20</accession>
<dbReference type="AlphaFoldDB" id="A0A1Y3AL20"/>
<sequence>MRQLQLMFQPHSALDPSLVMRMMKQKVLSLKMKRMITSKIRFAMTMPVMMMMKLLLTQQQRLQTHQMMVTKMIN</sequence>
<gene>
    <name evidence="1" type="ORF">BLA29_003369</name>
</gene>
<dbReference type="EMBL" id="MUJZ01071929">
    <property type="protein sequence ID" value="OTF69160.1"/>
    <property type="molecule type" value="Genomic_DNA"/>
</dbReference>
<comment type="caution">
    <text evidence="1">The sequence shown here is derived from an EMBL/GenBank/DDBJ whole genome shotgun (WGS) entry which is preliminary data.</text>
</comment>
<evidence type="ECO:0000313" key="1">
    <source>
        <dbReference type="EMBL" id="OTF69160.1"/>
    </source>
</evidence>
<reference evidence="1 2" key="1">
    <citation type="submission" date="2017-03" db="EMBL/GenBank/DDBJ databases">
        <title>Genome Survey of Euroglyphus maynei.</title>
        <authorList>
            <person name="Arlian L.G."/>
            <person name="Morgan M.S."/>
            <person name="Rider S.D."/>
        </authorList>
    </citation>
    <scope>NUCLEOTIDE SEQUENCE [LARGE SCALE GENOMIC DNA]</scope>
    <source>
        <strain evidence="1">Arlian Lab</strain>
        <tissue evidence="1">Whole body</tissue>
    </source>
</reference>